<feature type="domain" description="SGNH" evidence="5">
    <location>
        <begin position="458"/>
        <end position="653"/>
    </location>
</feature>
<dbReference type="InterPro" id="IPR050879">
    <property type="entry name" value="Acyltransferase_3"/>
</dbReference>
<feature type="transmembrane region" description="Helical" evidence="3">
    <location>
        <begin position="297"/>
        <end position="317"/>
    </location>
</feature>
<sequence length="662" mass="75037">MYQKIELERKFRPEIEGLRIVAALLVAVYHIWFGRISGGVDVFFVISGFLITTSIISRYNKTGEFRFLPYITNLLKRLLPSVITVVFSVIVLSIFLLPRSIIEKTFNEIIASLLYYQNWQLALSSTDYLDREQMKTPLEHFWAMSIQGQFYLIWFLVFTLLFFILKRKATWSGIKLTNIFLGTLFAASLTYSIYLTEVNQPWAYFDVSTRVWEFSLGGLLAVNLSRISLPAILGDIIGWLGLAGLLMTGLVFDVSTMFPGYIALWPMLCAVAILVSGNMETKHGVKSFLGNTWMMKAGGLAFGLYLWHWVLLSFYQYHNEGTPTLFIGLGIIILSFTLSWLMTRFIETPIRSMDIGIKPLGILAVALAANLIIAFALYTSYEATSPNPEENFNFEEYPGALAIKEKLRVATSRENYLPSAAEAKTDLADSYEDEANQSKMRSELITREYGVLEGYDHTLVLAGSSHAAHWLGALQQFAEEENIRIINMTQLGSRFSASHQEGPQKEWNDNALEFLKSNKEEIDLVVATADIGLADFPKPPEGMVEQLNRIGDDIGLPVMVIRDNQRFGFNIPEHLEQYGYESTKEKMLSVEPISETAPWELVDYKSPNVYPVDYTEYFKVEGEYEPIIGNVLIYYDGGHINNTYATTMGPVIKEDVMELLNQ</sequence>
<feature type="transmembrane region" description="Helical" evidence="3">
    <location>
        <begin position="323"/>
        <end position="343"/>
    </location>
</feature>
<keyword evidence="3" id="KW-0472">Membrane</keyword>
<dbReference type="GO" id="GO:0016020">
    <property type="term" value="C:membrane"/>
    <property type="evidence" value="ECO:0007669"/>
    <property type="project" value="TreeGrafter"/>
</dbReference>
<proteinExistence type="inferred from homology"/>
<evidence type="ECO:0000313" key="9">
    <source>
        <dbReference type="Proteomes" id="UP000527860"/>
    </source>
</evidence>
<gene>
    <name evidence="7" type="ORF">F7P68_0003185</name>
    <name evidence="6" type="ORF">SN16_01880</name>
</gene>
<keyword evidence="3" id="KW-1133">Transmembrane helix</keyword>
<keyword evidence="9" id="KW-1185">Reference proteome</keyword>
<dbReference type="InterPro" id="IPR002656">
    <property type="entry name" value="Acyl_transf_3_dom"/>
</dbReference>
<feature type="domain" description="Acyltransferase 3" evidence="4">
    <location>
        <begin position="14"/>
        <end position="343"/>
    </location>
</feature>
<feature type="transmembrane region" description="Helical" evidence="3">
    <location>
        <begin position="258"/>
        <end position="276"/>
    </location>
</feature>
<reference evidence="7 9" key="4">
    <citation type="submission" date="2022-12" db="EMBL/GenBank/DDBJ databases">
        <title>Genome analysis and biological profiling of marine Salinicoccus roseus MOSEL-ME25.</title>
        <authorList>
            <person name="Mirza F.T."/>
            <person name="Xie Y."/>
            <person name="Shinwari Z.K."/>
        </authorList>
    </citation>
    <scope>NUCLEOTIDE SEQUENCE [LARGE SCALE GENOMIC DNA]</scope>
    <source>
        <strain evidence="7 9">MOSEL-ME25</strain>
    </source>
</reference>
<dbReference type="RefSeq" id="WP_040104919.1">
    <property type="nucleotide sequence ID" value="NZ_JABEVU030000001.1"/>
</dbReference>
<dbReference type="PANTHER" id="PTHR23028:SF53">
    <property type="entry name" value="ACYL_TRANSF_3 DOMAIN-CONTAINING PROTEIN"/>
    <property type="match status" value="1"/>
</dbReference>
<dbReference type="EMBL" id="JABEVU030000001">
    <property type="protein sequence ID" value="MDB0579521.1"/>
    <property type="molecule type" value="Genomic_DNA"/>
</dbReference>
<dbReference type="Proteomes" id="UP000031546">
    <property type="component" value="Unassembled WGS sequence"/>
</dbReference>
<evidence type="ECO:0000313" key="8">
    <source>
        <dbReference type="Proteomes" id="UP000031546"/>
    </source>
</evidence>
<feature type="transmembrane region" description="Helical" evidence="3">
    <location>
        <begin position="355"/>
        <end position="378"/>
    </location>
</feature>
<evidence type="ECO:0000259" key="4">
    <source>
        <dbReference type="Pfam" id="PF01757"/>
    </source>
</evidence>
<name>A0A0C2HCM9_9STAP</name>
<dbReference type="AlphaFoldDB" id="A0A0C2HCM9"/>
<feature type="transmembrane region" description="Helical" evidence="3">
    <location>
        <begin position="16"/>
        <end position="33"/>
    </location>
</feature>
<dbReference type="STRING" id="45670.SN16_01880"/>
<comment type="similarity">
    <text evidence="2">Belongs to the acyltransferase 3 family.</text>
</comment>
<feature type="transmembrane region" description="Helical" evidence="3">
    <location>
        <begin position="176"/>
        <end position="196"/>
    </location>
</feature>
<dbReference type="InterPro" id="IPR043968">
    <property type="entry name" value="SGNH"/>
</dbReference>
<dbReference type="Pfam" id="PF01757">
    <property type="entry name" value="Acyl_transf_3"/>
    <property type="match status" value="1"/>
</dbReference>
<evidence type="ECO:0000313" key="6">
    <source>
        <dbReference type="EMBL" id="KIH71455.1"/>
    </source>
</evidence>
<dbReference type="PANTHER" id="PTHR23028">
    <property type="entry name" value="ACETYLTRANSFERASE"/>
    <property type="match status" value="1"/>
</dbReference>
<organism evidence="6 8">
    <name type="scientific">Salinicoccus roseus</name>
    <dbReference type="NCBI Taxonomy" id="45670"/>
    <lineage>
        <taxon>Bacteria</taxon>
        <taxon>Bacillati</taxon>
        <taxon>Bacillota</taxon>
        <taxon>Bacilli</taxon>
        <taxon>Bacillales</taxon>
        <taxon>Staphylococcaceae</taxon>
        <taxon>Salinicoccus</taxon>
    </lineage>
</organism>
<keyword evidence="3" id="KW-0812">Transmembrane</keyword>
<reference evidence="6 8" key="1">
    <citation type="submission" date="2015-01" db="EMBL/GenBank/DDBJ databases">
        <title>Genome sequences of high lactate-tolerant strain Salinicoccus roseus W12 with industrial interest.</title>
        <authorList>
            <person name="Wang H."/>
            <person name="Yu B."/>
        </authorList>
    </citation>
    <scope>NUCLEOTIDE SEQUENCE [LARGE SCALE GENOMIC DNA]</scope>
    <source>
        <strain evidence="6 8">W12</strain>
    </source>
</reference>
<dbReference type="GO" id="GO:0009103">
    <property type="term" value="P:lipopolysaccharide biosynthetic process"/>
    <property type="evidence" value="ECO:0007669"/>
    <property type="project" value="TreeGrafter"/>
</dbReference>
<accession>A0A0C2HCM9</accession>
<comment type="subcellular location">
    <subcellularLocation>
        <location evidence="1">Membrane</location>
    </subcellularLocation>
</comment>
<dbReference type="Proteomes" id="UP000527860">
    <property type="component" value="Unassembled WGS sequence"/>
</dbReference>
<feature type="transmembrane region" description="Helical" evidence="3">
    <location>
        <begin position="39"/>
        <end position="57"/>
    </location>
</feature>
<dbReference type="GeneID" id="77844289"/>
<reference evidence="9" key="2">
    <citation type="submission" date="2020-04" db="EMBL/GenBank/DDBJ databases">
        <title>Genome analysis and biological profiling of marine Cellulosimicrobium funkei MOSEL-ME6.</title>
        <authorList>
            <person name="Tanveer F."/>
            <person name="Xie Y."/>
            <person name="Shinwari Z.K."/>
        </authorList>
    </citation>
    <scope>NUCLEOTIDE SEQUENCE [LARGE SCALE GENOMIC DNA]</scope>
    <source>
        <strain evidence="9">MOSEL-ME25</strain>
    </source>
</reference>
<keyword evidence="6" id="KW-0808">Transferase</keyword>
<feature type="transmembrane region" description="Helical" evidence="3">
    <location>
        <begin position="78"/>
        <end position="97"/>
    </location>
</feature>
<protein>
    <submittedName>
        <fullName evidence="6 7">Acyltransferase</fullName>
    </submittedName>
</protein>
<keyword evidence="6" id="KW-0012">Acyltransferase</keyword>
<evidence type="ECO:0000256" key="2">
    <source>
        <dbReference type="ARBA" id="ARBA00007400"/>
    </source>
</evidence>
<evidence type="ECO:0000259" key="5">
    <source>
        <dbReference type="Pfam" id="PF19040"/>
    </source>
</evidence>
<comment type="caution">
    <text evidence="6">The sequence shown here is derived from an EMBL/GenBank/DDBJ whole genome shotgun (WGS) entry which is preliminary data.</text>
</comment>
<dbReference type="GO" id="GO:0016747">
    <property type="term" value="F:acyltransferase activity, transferring groups other than amino-acyl groups"/>
    <property type="evidence" value="ECO:0007669"/>
    <property type="project" value="InterPro"/>
</dbReference>
<evidence type="ECO:0000313" key="7">
    <source>
        <dbReference type="EMBL" id="MDB0579521.1"/>
    </source>
</evidence>
<evidence type="ECO:0000256" key="1">
    <source>
        <dbReference type="ARBA" id="ARBA00004370"/>
    </source>
</evidence>
<dbReference type="Pfam" id="PF19040">
    <property type="entry name" value="SGNH"/>
    <property type="match status" value="1"/>
</dbReference>
<evidence type="ECO:0000256" key="3">
    <source>
        <dbReference type="SAM" id="Phobius"/>
    </source>
</evidence>
<feature type="transmembrane region" description="Helical" evidence="3">
    <location>
        <begin position="141"/>
        <end position="164"/>
    </location>
</feature>
<dbReference type="EMBL" id="JXII01000002">
    <property type="protein sequence ID" value="KIH71455.1"/>
    <property type="molecule type" value="Genomic_DNA"/>
</dbReference>
<dbReference type="OrthoDB" id="9796461at2"/>
<reference evidence="7" key="3">
    <citation type="submission" date="2020-04" db="EMBL/GenBank/DDBJ databases">
        <authorList>
            <person name="Tanveer F."/>
            <person name="Xie Y."/>
            <person name="Shinwari Z.K."/>
        </authorList>
    </citation>
    <scope>NUCLEOTIDE SEQUENCE</scope>
    <source>
        <strain evidence="7">MOSEL-ME25</strain>
    </source>
</reference>